<comment type="catalytic activity">
    <reaction evidence="2 4">
        <text>L-methionyl-[protein] + [thioredoxin]-disulfide + H2O = L-methionyl-(S)-S-oxide-[protein] + [thioredoxin]-dithiol</text>
        <dbReference type="Rhea" id="RHEA:14217"/>
        <dbReference type="Rhea" id="RHEA-COMP:10698"/>
        <dbReference type="Rhea" id="RHEA-COMP:10700"/>
        <dbReference type="Rhea" id="RHEA-COMP:12313"/>
        <dbReference type="Rhea" id="RHEA-COMP:12315"/>
        <dbReference type="ChEBI" id="CHEBI:15377"/>
        <dbReference type="ChEBI" id="CHEBI:16044"/>
        <dbReference type="ChEBI" id="CHEBI:29950"/>
        <dbReference type="ChEBI" id="CHEBI:44120"/>
        <dbReference type="ChEBI" id="CHEBI:50058"/>
        <dbReference type="EC" id="1.8.4.11"/>
    </reaction>
</comment>
<dbReference type="STRING" id="1122207.MUS1_04575"/>
<evidence type="ECO:0000256" key="1">
    <source>
        <dbReference type="ARBA" id="ARBA00023002"/>
    </source>
</evidence>
<name>X7E208_9GAMM</name>
<dbReference type="RefSeq" id="WP_036163045.1">
    <property type="nucleotide sequence ID" value="NZ_JAMB01000011.1"/>
</dbReference>
<feature type="active site" evidence="4">
    <location>
        <position position="39"/>
    </location>
</feature>
<feature type="chain" id="PRO_5004977467" description="Peptide methionine sulfoxide reductase MsrA" evidence="5">
    <location>
        <begin position="29"/>
        <end position="208"/>
    </location>
</feature>
<dbReference type="OrthoDB" id="4174719at2"/>
<evidence type="ECO:0000313" key="7">
    <source>
        <dbReference type="EMBL" id="ETX10109.1"/>
    </source>
</evidence>
<comment type="caution">
    <text evidence="7">The sequence shown here is derived from an EMBL/GenBank/DDBJ whole genome shotgun (WGS) entry which is preliminary data.</text>
</comment>
<dbReference type="InterPro" id="IPR036509">
    <property type="entry name" value="Met_Sox_Rdtase_MsrA_sf"/>
</dbReference>
<dbReference type="PANTHER" id="PTHR43774">
    <property type="entry name" value="PEPTIDE METHIONINE SULFOXIDE REDUCTASE"/>
    <property type="match status" value="1"/>
</dbReference>
<keyword evidence="5" id="KW-0732">Signal</keyword>
<evidence type="ECO:0000256" key="5">
    <source>
        <dbReference type="SAM" id="SignalP"/>
    </source>
</evidence>
<comment type="similarity">
    <text evidence="4">Belongs to the MsrA Met sulfoxide reductase family.</text>
</comment>
<feature type="domain" description="Peptide methionine sulphoxide reductase MsrA" evidence="6">
    <location>
        <begin position="33"/>
        <end position="182"/>
    </location>
</feature>
<dbReference type="GO" id="GO:0033744">
    <property type="term" value="F:L-methionine:thioredoxin-disulfide S-oxidoreductase activity"/>
    <property type="evidence" value="ECO:0007669"/>
    <property type="project" value="RHEA"/>
</dbReference>
<dbReference type="SUPFAM" id="SSF55068">
    <property type="entry name" value="Peptide methionine sulfoxide reductase"/>
    <property type="match status" value="1"/>
</dbReference>
<comment type="catalytic activity">
    <reaction evidence="3 4">
        <text>[thioredoxin]-disulfide + L-methionine + H2O = L-methionine (S)-S-oxide + [thioredoxin]-dithiol</text>
        <dbReference type="Rhea" id="RHEA:19993"/>
        <dbReference type="Rhea" id="RHEA-COMP:10698"/>
        <dbReference type="Rhea" id="RHEA-COMP:10700"/>
        <dbReference type="ChEBI" id="CHEBI:15377"/>
        <dbReference type="ChEBI" id="CHEBI:29950"/>
        <dbReference type="ChEBI" id="CHEBI:50058"/>
        <dbReference type="ChEBI" id="CHEBI:57844"/>
        <dbReference type="ChEBI" id="CHEBI:58772"/>
        <dbReference type="EC" id="1.8.4.11"/>
    </reaction>
</comment>
<evidence type="ECO:0000259" key="6">
    <source>
        <dbReference type="Pfam" id="PF01625"/>
    </source>
</evidence>
<evidence type="ECO:0000256" key="2">
    <source>
        <dbReference type="ARBA" id="ARBA00047806"/>
    </source>
</evidence>
<dbReference type="eggNOG" id="COG0225">
    <property type="taxonomic scope" value="Bacteria"/>
</dbReference>
<dbReference type="Proteomes" id="UP000054058">
    <property type="component" value="Unassembled WGS sequence"/>
</dbReference>
<gene>
    <name evidence="4" type="primary">msrA</name>
    <name evidence="7" type="ORF">MUS1_04575</name>
</gene>
<dbReference type="EC" id="1.8.4.11" evidence="4"/>
<dbReference type="HAMAP" id="MF_01401">
    <property type="entry name" value="MsrA"/>
    <property type="match status" value="1"/>
</dbReference>
<reference evidence="7 8" key="1">
    <citation type="submission" date="2014-01" db="EMBL/GenBank/DDBJ databases">
        <title>Marinomonas ushuaiensis DSM 15871 Genome Sequencing.</title>
        <authorList>
            <person name="Lai Q."/>
            <person name="Shao Z.S."/>
        </authorList>
    </citation>
    <scope>NUCLEOTIDE SEQUENCE [LARGE SCALE GENOMIC DNA]</scope>
    <source>
        <strain evidence="7 8">DSM 15871</strain>
    </source>
</reference>
<dbReference type="GO" id="GO:0008113">
    <property type="term" value="F:peptide-methionine (S)-S-oxide reductase activity"/>
    <property type="evidence" value="ECO:0007669"/>
    <property type="project" value="UniProtKB-UniRule"/>
</dbReference>
<evidence type="ECO:0000313" key="8">
    <source>
        <dbReference type="Proteomes" id="UP000054058"/>
    </source>
</evidence>
<proteinExistence type="inferred from homology"/>
<feature type="signal peptide" evidence="5">
    <location>
        <begin position="1"/>
        <end position="28"/>
    </location>
</feature>
<dbReference type="AlphaFoldDB" id="X7E208"/>
<dbReference type="EMBL" id="JAMB01000011">
    <property type="protein sequence ID" value="ETX10109.1"/>
    <property type="molecule type" value="Genomic_DNA"/>
</dbReference>
<dbReference type="PANTHER" id="PTHR43774:SF1">
    <property type="entry name" value="PEPTIDE METHIONINE SULFOXIDE REDUCTASE MSRA 2"/>
    <property type="match status" value="1"/>
</dbReference>
<dbReference type="InterPro" id="IPR002569">
    <property type="entry name" value="Met_Sox_Rdtase_MsrA_dom"/>
</dbReference>
<dbReference type="Gene3D" id="3.30.1060.10">
    <property type="entry name" value="Peptide methionine sulphoxide reductase MsrA"/>
    <property type="match status" value="1"/>
</dbReference>
<protein>
    <recommendedName>
        <fullName evidence="4">Peptide methionine sulfoxide reductase MsrA</fullName>
        <shortName evidence="4">Protein-methionine-S-oxide reductase</shortName>
        <ecNumber evidence="4">1.8.4.11</ecNumber>
    </recommendedName>
    <alternativeName>
        <fullName evidence="4">Peptide-methionine (S)-S-oxide reductase</fullName>
        <shortName evidence="4">Peptide Met(O) reductase</shortName>
    </alternativeName>
</protein>
<dbReference type="Pfam" id="PF01625">
    <property type="entry name" value="PMSR"/>
    <property type="match status" value="1"/>
</dbReference>
<evidence type="ECO:0000256" key="4">
    <source>
        <dbReference type="HAMAP-Rule" id="MF_01401"/>
    </source>
</evidence>
<sequence length="208" mass="23131">MTNNTLLKRTLGLATIVSASLFTHATLAAPQTLIVAGGCFWCVESDFEAVDGVTSAVSGYIGGHVKNPTYRQVAAKGTGHFEAVEITFDDEIVSLKTLADYFWKTIDPTDAYGQFCDKGAPYKTAMFYQNEEQKAVFDASLKNVEETKPFTDAIVTEILPASEFYIAEEYHQSYYTKNPARYGFYRLSCGRDSRIESLWGEVASKDHH</sequence>
<evidence type="ECO:0000256" key="3">
    <source>
        <dbReference type="ARBA" id="ARBA00048782"/>
    </source>
</evidence>
<keyword evidence="8" id="KW-1185">Reference proteome</keyword>
<keyword evidence="1 4" id="KW-0560">Oxidoreductase</keyword>
<dbReference type="PATRIC" id="fig|1122207.3.peg.2533"/>
<organism evidence="7 8">
    <name type="scientific">Marinomonas ushuaiensis DSM 15871</name>
    <dbReference type="NCBI Taxonomy" id="1122207"/>
    <lineage>
        <taxon>Bacteria</taxon>
        <taxon>Pseudomonadati</taxon>
        <taxon>Pseudomonadota</taxon>
        <taxon>Gammaproteobacteria</taxon>
        <taxon>Oceanospirillales</taxon>
        <taxon>Oceanospirillaceae</taxon>
        <taxon>Marinomonas</taxon>
    </lineage>
</organism>
<comment type="function">
    <text evidence="4">Has an important function as a repair enzyme for proteins that have been inactivated by oxidation. Catalyzes the reversible oxidation-reduction of methionine sulfoxide in proteins to methionine.</text>
</comment>
<accession>X7E208</accession>
<dbReference type="NCBIfam" id="TIGR00401">
    <property type="entry name" value="msrA"/>
    <property type="match status" value="1"/>
</dbReference>